<dbReference type="Pfam" id="PF18050">
    <property type="entry name" value="Cyclophil_like2"/>
    <property type="match status" value="1"/>
</dbReference>
<evidence type="ECO:0000313" key="3">
    <source>
        <dbReference type="Proteomes" id="UP000188145"/>
    </source>
</evidence>
<dbReference type="EMBL" id="CP019606">
    <property type="protein sequence ID" value="AQP49134.1"/>
    <property type="molecule type" value="Genomic_DNA"/>
</dbReference>
<feature type="domain" description="Cyclophilin-like" evidence="1">
    <location>
        <begin position="7"/>
        <end position="113"/>
    </location>
</feature>
<dbReference type="AlphaFoldDB" id="A0A1Q2CSN8"/>
<name>A0A1Q2CSN8_9ACTN</name>
<accession>A0A1Q2CSN8</accession>
<dbReference type="STRING" id="1332264.BW730_01670"/>
<evidence type="ECO:0000259" key="1">
    <source>
        <dbReference type="Pfam" id="PF18050"/>
    </source>
</evidence>
<dbReference type="InterPro" id="IPR029000">
    <property type="entry name" value="Cyclophilin-like_dom_sf"/>
</dbReference>
<organism evidence="2 3">
    <name type="scientific">Tessaracoccus aquimaris</name>
    <dbReference type="NCBI Taxonomy" id="1332264"/>
    <lineage>
        <taxon>Bacteria</taxon>
        <taxon>Bacillati</taxon>
        <taxon>Actinomycetota</taxon>
        <taxon>Actinomycetes</taxon>
        <taxon>Propionibacteriales</taxon>
        <taxon>Propionibacteriaceae</taxon>
        <taxon>Tessaracoccus</taxon>
    </lineage>
</organism>
<gene>
    <name evidence="2" type="ORF">BW730_01670</name>
</gene>
<evidence type="ECO:0000313" key="2">
    <source>
        <dbReference type="EMBL" id="AQP49134.1"/>
    </source>
</evidence>
<sequence>MRIRIGGGETLQARLWDNPAARDLIDQLPLTLDFSDYGRQEVLAEPPGPLTMQGMPAGESAPAGTIGWYAPGRSVVLYYANVGRFTGIVRIGAMDGDLSGLQGWDSVRPVTIELAG</sequence>
<dbReference type="Gene3D" id="2.40.100.20">
    <property type="match status" value="1"/>
</dbReference>
<dbReference type="SUPFAM" id="SSF50891">
    <property type="entry name" value="Cyclophilin-like"/>
    <property type="match status" value="1"/>
</dbReference>
<protein>
    <recommendedName>
        <fullName evidence="1">Cyclophilin-like domain-containing protein</fullName>
    </recommendedName>
</protein>
<dbReference type="Proteomes" id="UP000188145">
    <property type="component" value="Chromosome"/>
</dbReference>
<proteinExistence type="predicted"/>
<dbReference type="InterPro" id="IPR041183">
    <property type="entry name" value="Cyclophilin-like"/>
</dbReference>
<dbReference type="KEGG" id="tes:BW730_01670"/>
<reference evidence="3" key="1">
    <citation type="submission" date="2017-02" db="EMBL/GenBank/DDBJ databases">
        <title>Tessaracoccus aquaemaris sp. nov., isolated from the intestine of a Korean rockfish, Sebastes schlegelii, in a marine aquaculture pond.</title>
        <authorList>
            <person name="Tak E.J."/>
            <person name="Bae J.-W."/>
        </authorList>
    </citation>
    <scope>NUCLEOTIDE SEQUENCE [LARGE SCALE GENOMIC DNA]</scope>
    <source>
        <strain evidence="3">NSG39</strain>
    </source>
</reference>
<keyword evidence="3" id="KW-1185">Reference proteome</keyword>